<proteinExistence type="predicted"/>
<evidence type="ECO:0000313" key="2">
    <source>
        <dbReference type="Proteomes" id="UP001198495"/>
    </source>
</evidence>
<dbReference type="EMBL" id="JAJEQT010000002">
    <property type="protein sequence ID" value="MCC2218151.1"/>
    <property type="molecule type" value="Genomic_DNA"/>
</dbReference>
<gene>
    <name evidence="1" type="ORF">LKD28_03765</name>
</gene>
<comment type="caution">
    <text evidence="1">The sequence shown here is derived from an EMBL/GenBank/DDBJ whole genome shotgun (WGS) entry which is preliminary data.</text>
</comment>
<reference evidence="1 2" key="1">
    <citation type="submission" date="2021-10" db="EMBL/GenBank/DDBJ databases">
        <title>Anaerobic single-cell dispensing facilitates the cultivation of human gut bacteria.</title>
        <authorList>
            <person name="Afrizal A."/>
        </authorList>
    </citation>
    <scope>NUCLEOTIDE SEQUENCE [LARGE SCALE GENOMIC DNA]</scope>
    <source>
        <strain evidence="1 2">CLA-AA-H212</strain>
    </source>
</reference>
<accession>A0ABS8FLQ8</accession>
<evidence type="ECO:0000313" key="1">
    <source>
        <dbReference type="EMBL" id="MCC2218151.1"/>
    </source>
</evidence>
<sequence length="84" mass="9961">MVCTSDSGMKLYEIEEYSDHEYITGYHAWNVTYFIDVIYGADMHYYISMKRGFIMTPETEIVKKQILSTENAEILLEENEAKRY</sequence>
<name>A0ABS8FLQ8_9FIRM</name>
<protein>
    <submittedName>
        <fullName evidence="1">Uncharacterized protein</fullName>
    </submittedName>
</protein>
<organism evidence="1 2">
    <name type="scientific">Coprococcus hominis</name>
    <name type="common">ex Arizal et al. 2022</name>
    <dbReference type="NCBI Taxonomy" id="2881262"/>
    <lineage>
        <taxon>Bacteria</taxon>
        <taxon>Bacillati</taxon>
        <taxon>Bacillota</taxon>
        <taxon>Clostridia</taxon>
        <taxon>Lachnospirales</taxon>
        <taxon>Lachnospiraceae</taxon>
        <taxon>Coprococcus</taxon>
    </lineage>
</organism>
<dbReference type="Proteomes" id="UP001198495">
    <property type="component" value="Unassembled WGS sequence"/>
</dbReference>
<keyword evidence="2" id="KW-1185">Reference proteome</keyword>